<dbReference type="SUPFAM" id="SSF48208">
    <property type="entry name" value="Six-hairpin glycosidases"/>
    <property type="match status" value="1"/>
</dbReference>
<dbReference type="PANTHER" id="PTHR23403">
    <property type="entry name" value="TREHALASE"/>
    <property type="match status" value="1"/>
</dbReference>
<evidence type="ECO:0000256" key="1">
    <source>
        <dbReference type="ARBA" id="ARBA00022801"/>
    </source>
</evidence>
<reference evidence="4 5" key="1">
    <citation type="submission" date="2021-12" db="EMBL/GenBank/DDBJ databases">
        <title>Mucilaginibacter roseus genome.</title>
        <authorList>
            <person name="Ferreira J.R."/>
            <person name="Newman J.D."/>
        </authorList>
    </citation>
    <scope>NUCLEOTIDE SEQUENCE [LARGE SCALE GENOMIC DNA]</scope>
    <source>
        <strain evidence="4 5">LMG 28454</strain>
    </source>
</reference>
<dbReference type="Pfam" id="PF01204">
    <property type="entry name" value="Trehalase"/>
    <property type="match status" value="1"/>
</dbReference>
<keyword evidence="2" id="KW-0326">Glycosidase</keyword>
<dbReference type="PROSITE" id="PS00927">
    <property type="entry name" value="TREHALASE_1"/>
    <property type="match status" value="1"/>
</dbReference>
<name>A0ABS8U482_9SPHI</name>
<keyword evidence="3" id="KW-0732">Signal</keyword>
<dbReference type="InterPro" id="IPR012341">
    <property type="entry name" value="6hp_glycosidase-like_sf"/>
</dbReference>
<dbReference type="EMBL" id="JAJPWV010000003">
    <property type="protein sequence ID" value="MCD8740853.1"/>
    <property type="molecule type" value="Genomic_DNA"/>
</dbReference>
<dbReference type="Proteomes" id="UP001199919">
    <property type="component" value="Unassembled WGS sequence"/>
</dbReference>
<protein>
    <submittedName>
        <fullName evidence="4">Alpha,alpha-trehalase TreF</fullName>
    </submittedName>
</protein>
<feature type="chain" id="PRO_5047292340" evidence="3">
    <location>
        <begin position="19"/>
        <end position="519"/>
    </location>
</feature>
<dbReference type="InterPro" id="IPR008928">
    <property type="entry name" value="6-hairpin_glycosidase_sf"/>
</dbReference>
<keyword evidence="1" id="KW-0378">Hydrolase</keyword>
<dbReference type="InterPro" id="IPR018232">
    <property type="entry name" value="Glyco_hydro_37_CS"/>
</dbReference>
<gene>
    <name evidence="4" type="primary">treF</name>
    <name evidence="4" type="ORF">LT679_09595</name>
</gene>
<dbReference type="PRINTS" id="PR00744">
    <property type="entry name" value="GLHYDRLASE37"/>
</dbReference>
<comment type="caution">
    <text evidence="4">The sequence shown here is derived from an EMBL/GenBank/DDBJ whole genome shotgun (WGS) entry which is preliminary data.</text>
</comment>
<feature type="signal peptide" evidence="3">
    <location>
        <begin position="1"/>
        <end position="18"/>
    </location>
</feature>
<keyword evidence="5" id="KW-1185">Reference proteome</keyword>
<dbReference type="RefSeq" id="WP_232177252.1">
    <property type="nucleotide sequence ID" value="NZ_JAJPWV010000003.1"/>
</dbReference>
<dbReference type="InterPro" id="IPR001661">
    <property type="entry name" value="Glyco_hydro_37"/>
</dbReference>
<dbReference type="PROSITE" id="PS00928">
    <property type="entry name" value="TREHALASE_2"/>
    <property type="match status" value="1"/>
</dbReference>
<proteinExistence type="predicted"/>
<evidence type="ECO:0000313" key="5">
    <source>
        <dbReference type="Proteomes" id="UP001199919"/>
    </source>
</evidence>
<evidence type="ECO:0000256" key="3">
    <source>
        <dbReference type="SAM" id="SignalP"/>
    </source>
</evidence>
<evidence type="ECO:0000313" key="4">
    <source>
        <dbReference type="EMBL" id="MCD8740853.1"/>
    </source>
</evidence>
<organism evidence="4 5">
    <name type="scientific">Mucilaginibacter roseus</name>
    <dbReference type="NCBI Taxonomy" id="1528868"/>
    <lineage>
        <taxon>Bacteria</taxon>
        <taxon>Pseudomonadati</taxon>
        <taxon>Bacteroidota</taxon>
        <taxon>Sphingobacteriia</taxon>
        <taxon>Sphingobacteriales</taxon>
        <taxon>Sphingobacteriaceae</taxon>
        <taxon>Mucilaginibacter</taxon>
    </lineage>
</organism>
<dbReference type="Gene3D" id="1.50.10.10">
    <property type="match status" value="1"/>
</dbReference>
<dbReference type="NCBIfam" id="NF009773">
    <property type="entry name" value="PRK13270.1"/>
    <property type="match status" value="1"/>
</dbReference>
<sequence length="519" mass="58722">MRKLLFLWFAVCSLTATAQVKTPAQLYPDLFKRVQMERVYADGKTFPDAVPLASAEVINKAYEAQKGKAGFNLKAFVAKYFQEPVANTDVFKSNPSKGIISHIDTLWTVLQRSPDTAKGTSLLALPHPYIVPGGRFREVYYWDSYFTMLGLQQAGKIKVIEDMADNFAFLIDKYGHIPNGNRTYYLTRSQPPFFAMMVKLLAEKKGNSAYKKYQPQLLKEYAFWMDGANGLKPGQAHRRVVKLADGTVLNRYWDDSDQPREESYREDVLEAAKGKQPKAEFYRNIRAAAESGWDFSSRWFADGKNLHSIQTTKLVPVDLNSLLYNLELVIARGYREGGNAEQAEVYSAKAQNRLKAINKYCWDARQGFYVDYNWKSKKRSTQLTIASAFPLFFNIATNKQARQVSAKIKNSFVHTGGVSTTLKNTGQQWDRPNGWAPLQYVTVMGLRNYKQNALASTIAMGWLHQNITAFRQTGKLLEKYNIELKGDAAKAGGGEYPLQDGFGWTNGVLLKLLALYPLD</sequence>
<dbReference type="NCBIfam" id="NF009774">
    <property type="entry name" value="PRK13271.1"/>
    <property type="match status" value="1"/>
</dbReference>
<evidence type="ECO:0000256" key="2">
    <source>
        <dbReference type="ARBA" id="ARBA00023295"/>
    </source>
</evidence>
<accession>A0ABS8U482</accession>
<dbReference type="PANTHER" id="PTHR23403:SF1">
    <property type="entry name" value="TREHALASE"/>
    <property type="match status" value="1"/>
</dbReference>